<organism evidence="3 4">
    <name type="scientific">Sphingobacterium kitahiroshimense</name>
    <dbReference type="NCBI Taxonomy" id="470446"/>
    <lineage>
        <taxon>Bacteria</taxon>
        <taxon>Pseudomonadati</taxon>
        <taxon>Bacteroidota</taxon>
        <taxon>Sphingobacteriia</taxon>
        <taxon>Sphingobacteriales</taxon>
        <taxon>Sphingobacteriaceae</taxon>
        <taxon>Sphingobacterium</taxon>
    </lineage>
</organism>
<reference evidence="3 4" key="1">
    <citation type="submission" date="2024-04" db="EMBL/GenBank/DDBJ databases">
        <title>WGS of bacteria from Torrens River.</title>
        <authorList>
            <person name="Wyrsch E.R."/>
            <person name="Drigo B."/>
        </authorList>
    </citation>
    <scope>NUCLEOTIDE SEQUENCE [LARGE SCALE GENOMIC DNA]</scope>
    <source>
        <strain evidence="3 4">TWI391</strain>
    </source>
</reference>
<dbReference type="PANTHER" id="PTHR46558:SF11">
    <property type="entry name" value="HTH-TYPE TRANSCRIPTIONAL REGULATOR XRE"/>
    <property type="match status" value="1"/>
</dbReference>
<dbReference type="SUPFAM" id="SSF47413">
    <property type="entry name" value="lambda repressor-like DNA-binding domains"/>
    <property type="match status" value="1"/>
</dbReference>
<dbReference type="EMBL" id="JBDJNQ010000004">
    <property type="protein sequence ID" value="MEN5377831.1"/>
    <property type="molecule type" value="Genomic_DNA"/>
</dbReference>
<dbReference type="RefSeq" id="WP_183912416.1">
    <property type="nucleotide sequence ID" value="NZ_JBDJLH010000002.1"/>
</dbReference>
<evidence type="ECO:0000313" key="3">
    <source>
        <dbReference type="EMBL" id="MEN5377831.1"/>
    </source>
</evidence>
<dbReference type="CDD" id="cd00093">
    <property type="entry name" value="HTH_XRE"/>
    <property type="match status" value="1"/>
</dbReference>
<comment type="caution">
    <text evidence="3">The sequence shown here is derived from an EMBL/GenBank/DDBJ whole genome shotgun (WGS) entry which is preliminary data.</text>
</comment>
<proteinExistence type="predicted"/>
<dbReference type="PROSITE" id="PS50943">
    <property type="entry name" value="HTH_CROC1"/>
    <property type="match status" value="1"/>
</dbReference>
<evidence type="ECO:0000313" key="4">
    <source>
        <dbReference type="Proteomes" id="UP001409291"/>
    </source>
</evidence>
<sequence length="79" mass="9109">MMLSKNLKYLRAQKGISQREIAADLTITRARYAKYEEALSEPPIEVLLKLCQYHQISIDTLITVDLNNLDQKTELIENS</sequence>
<evidence type="ECO:0000259" key="2">
    <source>
        <dbReference type="PROSITE" id="PS50943"/>
    </source>
</evidence>
<dbReference type="InterPro" id="IPR001387">
    <property type="entry name" value="Cro/C1-type_HTH"/>
</dbReference>
<evidence type="ECO:0000256" key="1">
    <source>
        <dbReference type="ARBA" id="ARBA00023125"/>
    </source>
</evidence>
<gene>
    <name evidence="3" type="ORF">ABE541_11195</name>
</gene>
<protein>
    <submittedName>
        <fullName evidence="3">Helix-turn-helix transcriptional regulator</fullName>
    </submittedName>
</protein>
<dbReference type="Proteomes" id="UP001409291">
    <property type="component" value="Unassembled WGS sequence"/>
</dbReference>
<name>A0ABV0BSW9_9SPHI</name>
<dbReference type="PANTHER" id="PTHR46558">
    <property type="entry name" value="TRACRIPTIONAL REGULATORY PROTEIN-RELATED-RELATED"/>
    <property type="match status" value="1"/>
</dbReference>
<dbReference type="Gene3D" id="1.10.260.40">
    <property type="entry name" value="lambda repressor-like DNA-binding domains"/>
    <property type="match status" value="1"/>
</dbReference>
<dbReference type="InterPro" id="IPR010982">
    <property type="entry name" value="Lambda_DNA-bd_dom_sf"/>
</dbReference>
<dbReference type="SMART" id="SM00530">
    <property type="entry name" value="HTH_XRE"/>
    <property type="match status" value="1"/>
</dbReference>
<dbReference type="Pfam" id="PF01381">
    <property type="entry name" value="HTH_3"/>
    <property type="match status" value="1"/>
</dbReference>
<feature type="domain" description="HTH cro/C1-type" evidence="2">
    <location>
        <begin position="7"/>
        <end position="61"/>
    </location>
</feature>
<keyword evidence="1" id="KW-0238">DNA-binding</keyword>
<accession>A0ABV0BSW9</accession>
<keyword evidence="4" id="KW-1185">Reference proteome</keyword>